<dbReference type="InterPro" id="IPR010559">
    <property type="entry name" value="Sig_transdc_His_kin_internal"/>
</dbReference>
<gene>
    <name evidence="8" type="ORF">DW084_00780</name>
    <name evidence="7" type="ORF">P7I32_07580</name>
</gene>
<evidence type="ECO:0000259" key="6">
    <source>
        <dbReference type="PROSITE" id="PS50885"/>
    </source>
</evidence>
<keyword evidence="4 7" id="KW-0418">Kinase</keyword>
<evidence type="ECO:0000256" key="4">
    <source>
        <dbReference type="ARBA" id="ARBA00022777"/>
    </source>
</evidence>
<dbReference type="GO" id="GO:0016020">
    <property type="term" value="C:membrane"/>
    <property type="evidence" value="ECO:0007669"/>
    <property type="project" value="UniProtKB-SubCell"/>
</dbReference>
<protein>
    <submittedName>
        <fullName evidence="8">HAMP domain-containing protein</fullName>
    </submittedName>
    <submittedName>
        <fullName evidence="7">Histidine kinase</fullName>
    </submittedName>
</protein>
<comment type="subcellular location">
    <subcellularLocation>
        <location evidence="1">Membrane</location>
    </subcellularLocation>
</comment>
<dbReference type="SUPFAM" id="SSF55874">
    <property type="entry name" value="ATPase domain of HSP90 chaperone/DNA topoisomerase II/histidine kinase"/>
    <property type="match status" value="1"/>
</dbReference>
<accession>A0A415EY82</accession>
<dbReference type="Pfam" id="PF00672">
    <property type="entry name" value="HAMP"/>
    <property type="match status" value="1"/>
</dbReference>
<name>A0A415EY82_ENTCA</name>
<evidence type="ECO:0000256" key="2">
    <source>
        <dbReference type="ARBA" id="ARBA00022553"/>
    </source>
</evidence>
<reference evidence="7" key="2">
    <citation type="submission" date="2023-03" db="EMBL/GenBank/DDBJ databases">
        <authorList>
            <person name="Shen W."/>
            <person name="Cai J."/>
        </authorList>
    </citation>
    <scope>NUCLEOTIDE SEQUENCE</scope>
    <source>
        <strain evidence="7">K72-2</strain>
    </source>
</reference>
<keyword evidence="5" id="KW-0812">Transmembrane</keyword>
<evidence type="ECO:0000256" key="5">
    <source>
        <dbReference type="SAM" id="Phobius"/>
    </source>
</evidence>
<dbReference type="Gene3D" id="6.10.340.10">
    <property type="match status" value="1"/>
</dbReference>
<feature type="domain" description="HAMP" evidence="6">
    <location>
        <begin position="285"/>
        <end position="337"/>
    </location>
</feature>
<organism evidence="8 9">
    <name type="scientific">Enterococcus casseliflavus</name>
    <name type="common">Enterococcus flavescens</name>
    <dbReference type="NCBI Taxonomy" id="37734"/>
    <lineage>
        <taxon>Bacteria</taxon>
        <taxon>Bacillati</taxon>
        <taxon>Bacillota</taxon>
        <taxon>Bacilli</taxon>
        <taxon>Lactobacillales</taxon>
        <taxon>Enterococcaceae</taxon>
        <taxon>Enterococcus</taxon>
    </lineage>
</organism>
<dbReference type="PROSITE" id="PS50885">
    <property type="entry name" value="HAMP"/>
    <property type="match status" value="1"/>
</dbReference>
<dbReference type="SUPFAM" id="SSF158472">
    <property type="entry name" value="HAMP domain-like"/>
    <property type="match status" value="1"/>
</dbReference>
<dbReference type="PANTHER" id="PTHR34220">
    <property type="entry name" value="SENSOR HISTIDINE KINASE YPDA"/>
    <property type="match status" value="1"/>
</dbReference>
<sequence>MNKLFELIRQQSLLKKMIVSLSSLFLTFFLILSTYLYLQSQRVLLDQGELLLKNASEKNQTNFNVGIESIEELGIELVSDNEFVNFLQRYVSERTINDQPSFDFQTTVIPLIRKLLSTTPTLASIQIQLYDLQYTVSSKSMVTDHQLYQEDPLTFGWYLDQDQQLYYHFPINPFESNQRKKGWINLYVNPLFLFQSVNENLDNQSGFSILDATGAVIYDPLLFADHQDKENYLIQEVPLKNQWQLLTFYAKENFRVSLKDFLNSNFILIIFLLSMMIVFTNIFYKWLVSPIRRLCEKMKLTNGQQLPHKIAISSNDEVGQLEATFNKMIEDLENLLLKIKSDEALKRKAQLSKFQAQIQPHFLYNTLAIISWCAKAGETEQVVQITNDLAQYYRLILAKGKNFVSLKEELDLVKHYLSIQRLRFADQLDYEIAVDPEIDVESIQILHRILQPLAENAFQHGIYVKGQGKIKVTVAENEETLILLVADNGAGASPEIVEKIRSGEQLELKKGGFSLQSIINILKSSYGDQVRVEFFSKQGEGSVFQIELNKSVL</sequence>
<dbReference type="Gene3D" id="3.30.565.10">
    <property type="entry name" value="Histidine kinase-like ATPase, C-terminal domain"/>
    <property type="match status" value="1"/>
</dbReference>
<dbReference type="RefSeq" id="WP_151195035.1">
    <property type="nucleotide sequence ID" value="NZ_JADPAH010000004.1"/>
</dbReference>
<comment type="caution">
    <text evidence="8">The sequence shown here is derived from an EMBL/GenBank/DDBJ whole genome shotgun (WGS) entry which is preliminary data.</text>
</comment>
<reference evidence="8 9" key="1">
    <citation type="submission" date="2018-08" db="EMBL/GenBank/DDBJ databases">
        <title>A genome reference for cultivated species of the human gut microbiota.</title>
        <authorList>
            <person name="Zou Y."/>
            <person name="Xue W."/>
            <person name="Luo G."/>
        </authorList>
    </citation>
    <scope>NUCLEOTIDE SEQUENCE [LARGE SCALE GENOMIC DNA]</scope>
    <source>
        <strain evidence="8 9">AF48-16</strain>
    </source>
</reference>
<evidence type="ECO:0000256" key="1">
    <source>
        <dbReference type="ARBA" id="ARBA00004370"/>
    </source>
</evidence>
<feature type="transmembrane region" description="Helical" evidence="5">
    <location>
        <begin position="266"/>
        <end position="288"/>
    </location>
</feature>
<dbReference type="InterPro" id="IPR003660">
    <property type="entry name" value="HAMP_dom"/>
</dbReference>
<dbReference type="Pfam" id="PF02518">
    <property type="entry name" value="HATPase_c"/>
    <property type="match status" value="1"/>
</dbReference>
<evidence type="ECO:0000313" key="7">
    <source>
        <dbReference type="EMBL" id="MDT2964468.1"/>
    </source>
</evidence>
<feature type="transmembrane region" description="Helical" evidence="5">
    <location>
        <begin position="21"/>
        <end position="38"/>
    </location>
</feature>
<keyword evidence="3" id="KW-0808">Transferase</keyword>
<dbReference type="CDD" id="cd06225">
    <property type="entry name" value="HAMP"/>
    <property type="match status" value="1"/>
</dbReference>
<dbReference type="EMBL" id="QRMZ01000001">
    <property type="protein sequence ID" value="RHK08247.1"/>
    <property type="molecule type" value="Genomic_DNA"/>
</dbReference>
<evidence type="ECO:0000256" key="3">
    <source>
        <dbReference type="ARBA" id="ARBA00022679"/>
    </source>
</evidence>
<keyword evidence="5" id="KW-0472">Membrane</keyword>
<dbReference type="InterPro" id="IPR003594">
    <property type="entry name" value="HATPase_dom"/>
</dbReference>
<dbReference type="PANTHER" id="PTHR34220:SF7">
    <property type="entry name" value="SENSOR HISTIDINE KINASE YPDA"/>
    <property type="match status" value="1"/>
</dbReference>
<evidence type="ECO:0000313" key="8">
    <source>
        <dbReference type="EMBL" id="RHK08247.1"/>
    </source>
</evidence>
<dbReference type="GO" id="GO:0000155">
    <property type="term" value="F:phosphorelay sensor kinase activity"/>
    <property type="evidence" value="ECO:0007669"/>
    <property type="project" value="InterPro"/>
</dbReference>
<evidence type="ECO:0000313" key="9">
    <source>
        <dbReference type="Proteomes" id="UP000286288"/>
    </source>
</evidence>
<dbReference type="InterPro" id="IPR050640">
    <property type="entry name" value="Bact_2-comp_sensor_kinase"/>
</dbReference>
<dbReference type="AlphaFoldDB" id="A0A415EY82"/>
<keyword evidence="5" id="KW-1133">Transmembrane helix</keyword>
<dbReference type="Pfam" id="PF06580">
    <property type="entry name" value="His_kinase"/>
    <property type="match status" value="1"/>
</dbReference>
<dbReference type="SMART" id="SM00304">
    <property type="entry name" value="HAMP"/>
    <property type="match status" value="1"/>
</dbReference>
<dbReference type="EMBL" id="JARQDV010000003">
    <property type="protein sequence ID" value="MDT2964468.1"/>
    <property type="molecule type" value="Genomic_DNA"/>
</dbReference>
<dbReference type="Proteomes" id="UP000286288">
    <property type="component" value="Unassembled WGS sequence"/>
</dbReference>
<dbReference type="InterPro" id="IPR036890">
    <property type="entry name" value="HATPase_C_sf"/>
</dbReference>
<keyword evidence="2" id="KW-0597">Phosphoprotein</keyword>
<proteinExistence type="predicted"/>
<dbReference type="Proteomes" id="UP001268896">
    <property type="component" value="Unassembled WGS sequence"/>
</dbReference>